<feature type="compositionally biased region" description="Pro residues" evidence="1">
    <location>
        <begin position="185"/>
        <end position="204"/>
    </location>
</feature>
<keyword evidence="3" id="KW-1185">Reference proteome</keyword>
<proteinExistence type="predicted"/>
<comment type="caution">
    <text evidence="2">The sequence shown here is derived from an EMBL/GenBank/DDBJ whole genome shotgun (WGS) entry which is preliminary data.</text>
</comment>
<dbReference type="AlphaFoldDB" id="A0AA43QTK3"/>
<evidence type="ECO:0000256" key="1">
    <source>
        <dbReference type="SAM" id="MobiDB-lite"/>
    </source>
</evidence>
<organism evidence="2 3">
    <name type="scientific">Ramalina farinacea</name>
    <dbReference type="NCBI Taxonomy" id="258253"/>
    <lineage>
        <taxon>Eukaryota</taxon>
        <taxon>Fungi</taxon>
        <taxon>Dikarya</taxon>
        <taxon>Ascomycota</taxon>
        <taxon>Pezizomycotina</taxon>
        <taxon>Lecanoromycetes</taxon>
        <taxon>OSLEUM clade</taxon>
        <taxon>Lecanoromycetidae</taxon>
        <taxon>Lecanorales</taxon>
        <taxon>Lecanorineae</taxon>
        <taxon>Ramalinaceae</taxon>
        <taxon>Ramalina</taxon>
    </lineage>
</organism>
<evidence type="ECO:0000313" key="3">
    <source>
        <dbReference type="Proteomes" id="UP001161017"/>
    </source>
</evidence>
<feature type="region of interest" description="Disordered" evidence="1">
    <location>
        <begin position="185"/>
        <end position="206"/>
    </location>
</feature>
<dbReference type="EMBL" id="JAPUFD010000019">
    <property type="protein sequence ID" value="MDI1492411.1"/>
    <property type="molecule type" value="Genomic_DNA"/>
</dbReference>
<evidence type="ECO:0000313" key="2">
    <source>
        <dbReference type="EMBL" id="MDI1492411.1"/>
    </source>
</evidence>
<name>A0AA43QTK3_9LECA</name>
<sequence length="273" mass="30318">MNPRDSSLSDLQVRDIHSPDNVYYDPDKNTIELNTTISDGHRKRGEGGNVDIYWDEMRRIRIVAAMSVIGQVLQLFGGDIRNQALNMGYALMHRLEDEDPPPPEQPELHHLLFMDYSQGPIHDPTRQIIGINTIFIGDGPTPALHAIEDFIRENPNLNPITHPPVDHEGDGAYGRARAPGTHVIPPPDQTMPDLPAPGPQPSAAPRPKMMLKERRQQPDVASVVVPRGAAERKKLSERNLDGRFCDAPIGNPWNLLLGLNPGDETDSDGFNHC</sequence>
<protein>
    <submittedName>
        <fullName evidence="2">Uncharacterized protein</fullName>
    </submittedName>
</protein>
<reference evidence="2" key="1">
    <citation type="journal article" date="2023" name="Genome Biol. Evol.">
        <title>First Whole Genome Sequence and Flow Cytometry Genome Size Data for the Lichen-Forming Fungus Ramalina farinacea (Ascomycota).</title>
        <authorList>
            <person name="Llewellyn T."/>
            <person name="Mian S."/>
            <person name="Hill R."/>
            <person name="Leitch I.J."/>
            <person name="Gaya E."/>
        </authorList>
    </citation>
    <scope>NUCLEOTIDE SEQUENCE</scope>
    <source>
        <strain evidence="2">LIQ254RAFAR</strain>
    </source>
</reference>
<dbReference type="Proteomes" id="UP001161017">
    <property type="component" value="Unassembled WGS sequence"/>
</dbReference>
<accession>A0AA43QTK3</accession>
<gene>
    <name evidence="2" type="ORF">OHK93_003625</name>
</gene>